<dbReference type="AlphaFoldDB" id="Q2HEZ3"/>
<dbReference type="OMA" id="IEVQCSH"/>
<dbReference type="GeneID" id="4387397"/>
<organism evidence="1 2">
    <name type="scientific">Chaetomium globosum (strain ATCC 6205 / CBS 148.51 / DSM 1962 / NBRC 6347 / NRRL 1970)</name>
    <name type="common">Soil fungus</name>
    <dbReference type="NCBI Taxonomy" id="306901"/>
    <lineage>
        <taxon>Eukaryota</taxon>
        <taxon>Fungi</taxon>
        <taxon>Dikarya</taxon>
        <taxon>Ascomycota</taxon>
        <taxon>Pezizomycotina</taxon>
        <taxon>Sordariomycetes</taxon>
        <taxon>Sordariomycetidae</taxon>
        <taxon>Sordariales</taxon>
        <taxon>Chaetomiaceae</taxon>
        <taxon>Chaetomium</taxon>
    </lineage>
</organism>
<gene>
    <name evidence="1" type="ORF">CHGG_01211</name>
</gene>
<evidence type="ECO:0000313" key="2">
    <source>
        <dbReference type="Proteomes" id="UP000001056"/>
    </source>
</evidence>
<sequence>MQGKCRYGVVSAGCAELSHRRTLEAPFAKDLLCSWDRLVHTLYMCGRRQQPPSSGSSPLKQGANDSHRPLKAQVAIRDHWTKADSPVQTSLRELQELLGRTIVVEPEWRILVAELDTFYDDKTNLVTSVAGCVRAWARSMTELLDDEAHADWTEEVLVKTSGEMWVFVEVATSAKAATTWSEQRGGFVVSLPKKQVYQPAELFPTFRQDLLACFAKKDEPHPPQIREAGGADDWEGVEVNTSTGTPEVVEAPTRTVTLRPQAEFMPDVASLPRPDQLFLQPPYHLTLFQSSLLIELHGSHSPSLKFLAEYLKRWCRVNHADTRNPPGVQINLHQSAFGLGEVFDRLTLSTEETKYTNQFTVTAPMVVSLIEGILGYKLISTDGRWNFRRDTAFKTL</sequence>
<dbReference type="OrthoDB" id="4926491at2759"/>
<proteinExistence type="predicted"/>
<dbReference type="RefSeq" id="XP_001220432.1">
    <property type="nucleotide sequence ID" value="XM_001220431.1"/>
</dbReference>
<reference evidence="2" key="1">
    <citation type="journal article" date="2015" name="Genome Announc.">
        <title>Draft genome sequence of the cellulolytic fungus Chaetomium globosum.</title>
        <authorList>
            <person name="Cuomo C.A."/>
            <person name="Untereiner W.A."/>
            <person name="Ma L.-J."/>
            <person name="Grabherr M."/>
            <person name="Birren B.W."/>
        </authorList>
    </citation>
    <scope>NUCLEOTIDE SEQUENCE [LARGE SCALE GENOMIC DNA]</scope>
    <source>
        <strain evidence="2">ATCC 6205 / CBS 148.51 / DSM 1962 / NBRC 6347 / NRRL 1970</strain>
    </source>
</reference>
<name>Q2HEZ3_CHAGB</name>
<evidence type="ECO:0000313" key="1">
    <source>
        <dbReference type="EMBL" id="EAQ92976.1"/>
    </source>
</evidence>
<dbReference type="HOGENOM" id="CLU_060776_0_0_1"/>
<dbReference type="EMBL" id="CH408029">
    <property type="protein sequence ID" value="EAQ92976.1"/>
    <property type="molecule type" value="Genomic_DNA"/>
</dbReference>
<protein>
    <submittedName>
        <fullName evidence="1">Uncharacterized protein</fullName>
    </submittedName>
</protein>
<keyword evidence="2" id="KW-1185">Reference proteome</keyword>
<dbReference type="InParanoid" id="Q2HEZ3"/>
<dbReference type="Proteomes" id="UP000001056">
    <property type="component" value="Unassembled WGS sequence"/>
</dbReference>
<accession>Q2HEZ3</accession>
<dbReference type="VEuPathDB" id="FungiDB:CHGG_01211"/>
<dbReference type="eggNOG" id="ENOG502TCUE">
    <property type="taxonomic scope" value="Eukaryota"/>
</dbReference>